<dbReference type="InterPro" id="IPR010131">
    <property type="entry name" value="MdtP/NodT-like"/>
</dbReference>
<proteinExistence type="inferred from homology"/>
<name>A0A5B8W898_9SPHI</name>
<keyword evidence="4" id="KW-1185">Reference proteome</keyword>
<comment type="similarity">
    <text evidence="1 2">Belongs to the outer membrane factor (OMF) (TC 1.B.17) family.</text>
</comment>
<dbReference type="OrthoDB" id="9770517at2"/>
<dbReference type="Pfam" id="PF02321">
    <property type="entry name" value="OEP"/>
    <property type="match status" value="2"/>
</dbReference>
<dbReference type="KEGG" id="mgk:FSB76_30860"/>
<dbReference type="GO" id="GO:0005886">
    <property type="term" value="C:plasma membrane"/>
    <property type="evidence" value="ECO:0007669"/>
    <property type="project" value="UniProtKB-SubCell"/>
</dbReference>
<dbReference type="Gene3D" id="1.20.1600.10">
    <property type="entry name" value="Outer membrane efflux proteins (OEP)"/>
    <property type="match status" value="1"/>
</dbReference>
<evidence type="ECO:0000313" key="3">
    <source>
        <dbReference type="EMBL" id="QEC80144.1"/>
    </source>
</evidence>
<evidence type="ECO:0000313" key="4">
    <source>
        <dbReference type="Proteomes" id="UP000321362"/>
    </source>
</evidence>
<feature type="signal peptide" evidence="2">
    <location>
        <begin position="1"/>
        <end position="19"/>
    </location>
</feature>
<gene>
    <name evidence="3" type="ORF">FSB76_30860</name>
</gene>
<keyword evidence="2" id="KW-0732">Signal</keyword>
<reference evidence="3 4" key="1">
    <citation type="journal article" date="2013" name="J. Microbiol.">
        <title>Mucilaginibacter ginsenosidivorax sp. nov., with ginsenoside converting activity isolated from sediment.</title>
        <authorList>
            <person name="Kim J.K."/>
            <person name="Choi T.E."/>
            <person name="Liu Q.M."/>
            <person name="Park H.Y."/>
            <person name="Yi T.H."/>
            <person name="Yoon M.H."/>
            <person name="Kim S.C."/>
            <person name="Im W.T."/>
        </authorList>
    </citation>
    <scope>NUCLEOTIDE SEQUENCE [LARGE SCALE GENOMIC DNA]</scope>
    <source>
        <strain evidence="3 4">KHI28</strain>
    </source>
</reference>
<keyword evidence="2" id="KW-0449">Lipoprotein</keyword>
<dbReference type="Gene3D" id="2.20.200.10">
    <property type="entry name" value="Outer membrane efflux proteins (OEP)"/>
    <property type="match status" value="1"/>
</dbReference>
<protein>
    <submittedName>
        <fullName evidence="3">Efflux transporter outer membrane subunit</fullName>
    </submittedName>
</protein>
<dbReference type="PROSITE" id="PS51257">
    <property type="entry name" value="PROKAR_LIPOPROTEIN"/>
    <property type="match status" value="1"/>
</dbReference>
<dbReference type="InterPro" id="IPR003423">
    <property type="entry name" value="OMP_efflux"/>
</dbReference>
<dbReference type="PANTHER" id="PTHR30203:SF33">
    <property type="entry name" value="BLR4455 PROTEIN"/>
    <property type="match status" value="1"/>
</dbReference>
<dbReference type="Proteomes" id="UP000321362">
    <property type="component" value="Chromosome"/>
</dbReference>
<dbReference type="PANTHER" id="PTHR30203">
    <property type="entry name" value="OUTER MEMBRANE CATION EFFLUX PROTEIN"/>
    <property type="match status" value="1"/>
</dbReference>
<dbReference type="GO" id="GO:0015562">
    <property type="term" value="F:efflux transmembrane transporter activity"/>
    <property type="evidence" value="ECO:0007669"/>
    <property type="project" value="InterPro"/>
</dbReference>
<feature type="chain" id="PRO_5023128559" evidence="2">
    <location>
        <begin position="20"/>
        <end position="474"/>
    </location>
</feature>
<dbReference type="EMBL" id="CP042437">
    <property type="protein sequence ID" value="QEC80144.1"/>
    <property type="molecule type" value="Genomic_DNA"/>
</dbReference>
<dbReference type="RefSeq" id="WP_147060413.1">
    <property type="nucleotide sequence ID" value="NZ_CP042437.1"/>
</dbReference>
<sequence>MKRYITPLAFVLLTAFLSACKVSKDVETPKPELPVAFRSAAAITTADTSSIADIQWKNFFTDATLQKLIDSAIAKNYDMQIAVKNIDAAQLLFKQVKWNYVPEVALNVTANTSRPSDNSLTGLSISQYNIGTRHVEDYSANLALSWEADIWGKIRSQSRQALAEYLQTAEAKKAIQTNIVANVSQGYYNLLMLDAQLDIAKKNVKLNDSTIRIIRLQYDAGQVTLLAVQQAEAQQQAAAQLVPQFERNVAVQENALSILAGRLPDVVERNGTLNDVKFPETLTAGVPSAIISRRPDIRTQELALTIANAKVGITKSEMYPALRITASGGVNSFKASNWFNIPASLFGIVAGSIATPLLDHKQLSTTYKVAQIDREKTVLQFRQSVLNAVGEVSDALVKIDKLKQEQAIAANRVKTLQQATTNASMLFKNGLANYLEVITAQGNVLQGELALATIKRDELSATAELYRSLGGGWK</sequence>
<keyword evidence="2" id="KW-1134">Transmembrane beta strand</keyword>
<dbReference type="SUPFAM" id="SSF56954">
    <property type="entry name" value="Outer membrane efflux proteins (OEP)"/>
    <property type="match status" value="1"/>
</dbReference>
<keyword evidence="2" id="KW-0472">Membrane</keyword>
<evidence type="ECO:0000256" key="2">
    <source>
        <dbReference type="RuleBase" id="RU362097"/>
    </source>
</evidence>
<keyword evidence="2" id="KW-0812">Transmembrane</keyword>
<accession>A0A5B8W898</accession>
<comment type="subcellular location">
    <subcellularLocation>
        <location evidence="2">Cell membrane</location>
        <topology evidence="2">Lipid-anchor</topology>
    </subcellularLocation>
</comment>
<keyword evidence="2" id="KW-0564">Palmitate</keyword>
<dbReference type="AlphaFoldDB" id="A0A5B8W898"/>
<organism evidence="3 4">
    <name type="scientific">Mucilaginibacter ginsenosidivorax</name>
    <dbReference type="NCBI Taxonomy" id="862126"/>
    <lineage>
        <taxon>Bacteria</taxon>
        <taxon>Pseudomonadati</taxon>
        <taxon>Bacteroidota</taxon>
        <taxon>Sphingobacteriia</taxon>
        <taxon>Sphingobacteriales</taxon>
        <taxon>Sphingobacteriaceae</taxon>
        <taxon>Mucilaginibacter</taxon>
    </lineage>
</organism>
<evidence type="ECO:0000256" key="1">
    <source>
        <dbReference type="ARBA" id="ARBA00007613"/>
    </source>
</evidence>
<dbReference type="NCBIfam" id="TIGR01845">
    <property type="entry name" value="outer_NodT"/>
    <property type="match status" value="1"/>
</dbReference>